<dbReference type="InterPro" id="IPR051425">
    <property type="entry name" value="Formin_Homology"/>
</dbReference>
<feature type="compositionally biased region" description="Basic residues" evidence="1">
    <location>
        <begin position="257"/>
        <end position="269"/>
    </location>
</feature>
<feature type="compositionally biased region" description="Polar residues" evidence="1">
    <location>
        <begin position="139"/>
        <end position="149"/>
    </location>
</feature>
<reference evidence="2 3" key="1">
    <citation type="submission" date="2024-04" db="EMBL/GenBank/DDBJ databases">
        <authorList>
            <person name="Waldvogel A.-M."/>
            <person name="Schoenle A."/>
        </authorList>
    </citation>
    <scope>NUCLEOTIDE SEQUENCE [LARGE SCALE GENOMIC DNA]</scope>
</reference>
<gene>
    <name evidence="2" type="ORF">KC01_LOCUS18192</name>
</gene>
<dbReference type="PANTHER" id="PTHR45725">
    <property type="entry name" value="FORMIN HOMOLOGY 2 FAMILY MEMBER"/>
    <property type="match status" value="1"/>
</dbReference>
<feature type="compositionally biased region" description="Basic and acidic residues" evidence="1">
    <location>
        <begin position="240"/>
        <end position="251"/>
    </location>
</feature>
<dbReference type="Proteomes" id="UP001497482">
    <property type="component" value="Chromosome 18"/>
</dbReference>
<name>A0AAV2KFM8_KNICA</name>
<feature type="compositionally biased region" description="Pro residues" evidence="1">
    <location>
        <begin position="150"/>
        <end position="176"/>
    </location>
</feature>
<evidence type="ECO:0000256" key="1">
    <source>
        <dbReference type="SAM" id="MobiDB-lite"/>
    </source>
</evidence>
<organism evidence="2 3">
    <name type="scientific">Knipowitschia caucasica</name>
    <name type="common">Caucasian dwarf goby</name>
    <name type="synonym">Pomatoschistus caucasicus</name>
    <dbReference type="NCBI Taxonomy" id="637954"/>
    <lineage>
        <taxon>Eukaryota</taxon>
        <taxon>Metazoa</taxon>
        <taxon>Chordata</taxon>
        <taxon>Craniata</taxon>
        <taxon>Vertebrata</taxon>
        <taxon>Euteleostomi</taxon>
        <taxon>Actinopterygii</taxon>
        <taxon>Neopterygii</taxon>
        <taxon>Teleostei</taxon>
        <taxon>Neoteleostei</taxon>
        <taxon>Acanthomorphata</taxon>
        <taxon>Gobiaria</taxon>
        <taxon>Gobiiformes</taxon>
        <taxon>Gobioidei</taxon>
        <taxon>Gobiidae</taxon>
        <taxon>Gobiinae</taxon>
        <taxon>Knipowitschia</taxon>
    </lineage>
</organism>
<feature type="region of interest" description="Disordered" evidence="1">
    <location>
        <begin position="1"/>
        <end position="61"/>
    </location>
</feature>
<feature type="compositionally biased region" description="Basic and acidic residues" evidence="1">
    <location>
        <begin position="52"/>
        <end position="61"/>
    </location>
</feature>
<keyword evidence="3" id="KW-1185">Reference proteome</keyword>
<evidence type="ECO:0000313" key="3">
    <source>
        <dbReference type="Proteomes" id="UP001497482"/>
    </source>
</evidence>
<feature type="compositionally biased region" description="Polar residues" evidence="1">
    <location>
        <begin position="186"/>
        <end position="197"/>
    </location>
</feature>
<accession>A0AAV2KFM8</accession>
<feature type="compositionally biased region" description="Pro residues" evidence="1">
    <location>
        <begin position="207"/>
        <end position="217"/>
    </location>
</feature>
<proteinExistence type="predicted"/>
<feature type="region of interest" description="Disordered" evidence="1">
    <location>
        <begin position="75"/>
        <end position="305"/>
    </location>
</feature>
<sequence>MCRSWTVNPAQRHLPAMSGQPPSPPLQSLMTSHPAPHPSVSTRGATPSHKPPRSEDTDRFLDALREQLGQKVAIVDDFLNPDNDYEEDVVQMGFPDEEDDEDVNEEAAGDEEGSGGFVGPEMSSPSEVQSSSGGEDHMSSLTYSSSSDQIPPPPMSPPPPPPVQFNDLPPPPPAPPAHGQQQQQQLRVNFTPEQSPRSYVPVRRKSGPPPPPPPRCNVPPKRHSLHKALPARGEMQSRSTIKELKAYHERQGMASSKRSRKGRRYNNKRTKNDRLTKSRRLLRSGRPLPGEDFLGKTSLRAAEGI</sequence>
<dbReference type="EMBL" id="OZ035840">
    <property type="protein sequence ID" value="CAL1588389.1"/>
    <property type="molecule type" value="Genomic_DNA"/>
</dbReference>
<dbReference type="PANTHER" id="PTHR45725:SF13">
    <property type="entry name" value="DELPHILIN-LIKE ISOFORM X1"/>
    <property type="match status" value="1"/>
</dbReference>
<dbReference type="AlphaFoldDB" id="A0AAV2KFM8"/>
<feature type="compositionally biased region" description="Acidic residues" evidence="1">
    <location>
        <begin position="83"/>
        <end position="113"/>
    </location>
</feature>
<feature type="compositionally biased region" description="Low complexity" evidence="1">
    <location>
        <begin position="123"/>
        <end position="132"/>
    </location>
</feature>
<evidence type="ECO:0000313" key="2">
    <source>
        <dbReference type="EMBL" id="CAL1588389.1"/>
    </source>
</evidence>
<protein>
    <submittedName>
        <fullName evidence="2">Uncharacterized protein</fullName>
    </submittedName>
</protein>